<sequence length="173" mass="18730">MNHKAILLTSLFLLLMVFSASAQRYGQVSKFRMSLSALAGSKTGYGKDFVDPGFGLGANLGMEYVFHKSASVAGSYSYFFTGSDVVKSVSVINVDGRYYFAGERSDSKIYALLGVAVGWSNRTGTDNNSETGLNLGIGFNHALNKDWGFNLQAKYQTPVESQFVIGAGIIRSF</sequence>
<evidence type="ECO:0000313" key="5">
    <source>
        <dbReference type="Proteomes" id="UP001300692"/>
    </source>
</evidence>
<evidence type="ECO:0000256" key="2">
    <source>
        <dbReference type="SAM" id="SignalP"/>
    </source>
</evidence>
<dbReference type="Pfam" id="PF13505">
    <property type="entry name" value="OMP_b-brl"/>
    <property type="match status" value="1"/>
</dbReference>
<evidence type="ECO:0000313" key="4">
    <source>
        <dbReference type="EMBL" id="MCV9385215.1"/>
    </source>
</evidence>
<evidence type="ECO:0000256" key="1">
    <source>
        <dbReference type="ARBA" id="ARBA00022729"/>
    </source>
</evidence>
<name>A0ABT3CP32_9BACT</name>
<dbReference type="Proteomes" id="UP001300692">
    <property type="component" value="Unassembled WGS sequence"/>
</dbReference>
<dbReference type="EMBL" id="JAOYOD010000001">
    <property type="protein sequence ID" value="MCV9385215.1"/>
    <property type="molecule type" value="Genomic_DNA"/>
</dbReference>
<organism evidence="4 5">
    <name type="scientific">Reichenbachiella ulvae</name>
    <dbReference type="NCBI Taxonomy" id="2980104"/>
    <lineage>
        <taxon>Bacteria</taxon>
        <taxon>Pseudomonadati</taxon>
        <taxon>Bacteroidota</taxon>
        <taxon>Cytophagia</taxon>
        <taxon>Cytophagales</taxon>
        <taxon>Reichenbachiellaceae</taxon>
        <taxon>Reichenbachiella</taxon>
    </lineage>
</organism>
<keyword evidence="5" id="KW-1185">Reference proteome</keyword>
<feature type="chain" id="PRO_5047254863" evidence="2">
    <location>
        <begin position="23"/>
        <end position="173"/>
    </location>
</feature>
<evidence type="ECO:0000259" key="3">
    <source>
        <dbReference type="Pfam" id="PF13505"/>
    </source>
</evidence>
<comment type="caution">
    <text evidence="4">The sequence shown here is derived from an EMBL/GenBank/DDBJ whole genome shotgun (WGS) entry which is preliminary data.</text>
</comment>
<dbReference type="InterPro" id="IPR027385">
    <property type="entry name" value="Beta-barrel_OMP"/>
</dbReference>
<dbReference type="InterPro" id="IPR011250">
    <property type="entry name" value="OMP/PagP_B-barrel"/>
</dbReference>
<feature type="signal peptide" evidence="2">
    <location>
        <begin position="1"/>
        <end position="22"/>
    </location>
</feature>
<dbReference type="SUPFAM" id="SSF56925">
    <property type="entry name" value="OMPA-like"/>
    <property type="match status" value="1"/>
</dbReference>
<accession>A0ABT3CP32</accession>
<feature type="domain" description="Outer membrane protein beta-barrel" evidence="3">
    <location>
        <begin position="11"/>
        <end position="155"/>
    </location>
</feature>
<protein>
    <submittedName>
        <fullName evidence="4">Porin family protein</fullName>
    </submittedName>
</protein>
<dbReference type="RefSeq" id="WP_264136008.1">
    <property type="nucleotide sequence ID" value="NZ_JAOYOD010000001.1"/>
</dbReference>
<dbReference type="Gene3D" id="2.40.160.20">
    <property type="match status" value="1"/>
</dbReference>
<reference evidence="4 5" key="1">
    <citation type="submission" date="2022-10" db="EMBL/GenBank/DDBJ databases">
        <title>Comparative genomics and taxonomic characterization of three novel marine species of genus Reichenbachiella exhibiting antioxidant and polysaccharide degradation activities.</title>
        <authorList>
            <person name="Muhammad N."/>
            <person name="Lee Y.-J."/>
            <person name="Ko J."/>
            <person name="Kim S.-G."/>
        </authorList>
    </citation>
    <scope>NUCLEOTIDE SEQUENCE [LARGE SCALE GENOMIC DNA]</scope>
    <source>
        <strain evidence="4 5">ABR2-5</strain>
    </source>
</reference>
<gene>
    <name evidence="4" type="ORF">N7U62_00995</name>
</gene>
<proteinExistence type="predicted"/>
<keyword evidence="1 2" id="KW-0732">Signal</keyword>